<dbReference type="GO" id="GO:0045490">
    <property type="term" value="P:pectin catabolic process"/>
    <property type="evidence" value="ECO:0007669"/>
    <property type="project" value="TreeGrafter"/>
</dbReference>
<protein>
    <recommendedName>
        <fullName evidence="10">Pectate lyase</fullName>
        <ecNumber evidence="10">4.2.2.2</ecNumber>
    </recommendedName>
</protein>
<dbReference type="SUPFAM" id="SSF51126">
    <property type="entry name" value="Pectin lyase-like"/>
    <property type="match status" value="1"/>
</dbReference>
<accession>A0A074SCU9</accession>
<comment type="cofactor">
    <cofactor evidence="2 10">
        <name>Ca(2+)</name>
        <dbReference type="ChEBI" id="CHEBI:29108"/>
    </cofactor>
</comment>
<dbReference type="EC" id="4.2.2.2" evidence="10"/>
<dbReference type="Pfam" id="PF03211">
    <property type="entry name" value="Pectate_lyase"/>
    <property type="match status" value="1"/>
</dbReference>
<evidence type="ECO:0000256" key="1">
    <source>
        <dbReference type="ARBA" id="ARBA00000695"/>
    </source>
</evidence>
<sequence length="278" mass="29579">MVRLSFTTLAVITGFLAQTAFAAPSEKRAASCNFPNPSPSTDVVYPAAKGIPARTTFDGKNLRYSRGVKCGTGVKEGGNKDAVFLLEEGATLQNAVIGALQREGIHCQGSCTIRNVWFEDVCEDAITLRQKSGTTTITGGGAKNGDDKIIQHNGGGLVKIDSYCVINFGKLYRSCGNCGTQNKRDVQISNVIANNGKVLAGINSNYGDVATINTASNKYTAVKSICNTYRGTTAKTEPPILTENKANAKYVHSLFGLCRMIAYVWLCPVAASSKDDNA</sequence>
<dbReference type="EMBL" id="AZST01000634">
    <property type="protein sequence ID" value="KEP47857.1"/>
    <property type="molecule type" value="Genomic_DNA"/>
</dbReference>
<reference evidence="11 12" key="1">
    <citation type="submission" date="2013-12" db="EMBL/GenBank/DDBJ databases">
        <authorList>
            <person name="Cubeta M."/>
            <person name="Pakala S."/>
            <person name="Fedorova N."/>
            <person name="Thomas E."/>
            <person name="Dean R."/>
            <person name="Jabaji S."/>
            <person name="Neate S."/>
            <person name="Toda T."/>
            <person name="Tavantzis S."/>
            <person name="Vilgalys R."/>
            <person name="Bharathan N."/>
            <person name="Pakala S."/>
            <person name="Losada L.S."/>
            <person name="Zafar N."/>
            <person name="Nierman W."/>
        </authorList>
    </citation>
    <scope>NUCLEOTIDE SEQUENCE [LARGE SCALE GENOMIC DNA]</scope>
    <source>
        <strain evidence="11 12">123E</strain>
    </source>
</reference>
<gene>
    <name evidence="11" type="ORF">V565_141590</name>
</gene>
<proteinExistence type="inferred from homology"/>
<feature type="signal peptide" evidence="10">
    <location>
        <begin position="1"/>
        <end position="22"/>
    </location>
</feature>
<comment type="similarity">
    <text evidence="4 10">Belongs to the polysaccharide lyase 3 family.</text>
</comment>
<evidence type="ECO:0000256" key="10">
    <source>
        <dbReference type="RuleBase" id="RU367009"/>
    </source>
</evidence>
<dbReference type="InterPro" id="IPR012334">
    <property type="entry name" value="Pectin_lyas_fold"/>
</dbReference>
<dbReference type="InterPro" id="IPR004898">
    <property type="entry name" value="Pectate_lyase_PlyH/PlyE-like"/>
</dbReference>
<dbReference type="Proteomes" id="UP000027456">
    <property type="component" value="Unassembled WGS sequence"/>
</dbReference>
<evidence type="ECO:0000256" key="2">
    <source>
        <dbReference type="ARBA" id="ARBA00001913"/>
    </source>
</evidence>
<evidence type="ECO:0000256" key="4">
    <source>
        <dbReference type="ARBA" id="ARBA00006463"/>
    </source>
</evidence>
<dbReference type="GO" id="GO:0005576">
    <property type="term" value="C:extracellular region"/>
    <property type="evidence" value="ECO:0007669"/>
    <property type="project" value="UniProtKB-SubCell"/>
</dbReference>
<keyword evidence="12" id="KW-1185">Reference proteome</keyword>
<name>A0A074SCU9_9AGAM</name>
<comment type="caution">
    <text evidence="11">The sequence shown here is derived from an EMBL/GenBank/DDBJ whole genome shotgun (WGS) entry which is preliminary data.</text>
</comment>
<dbReference type="OrthoDB" id="441042at2759"/>
<evidence type="ECO:0000256" key="6">
    <source>
        <dbReference type="ARBA" id="ARBA00022729"/>
    </source>
</evidence>
<evidence type="ECO:0000256" key="7">
    <source>
        <dbReference type="ARBA" id="ARBA00022837"/>
    </source>
</evidence>
<dbReference type="Gene3D" id="2.160.20.10">
    <property type="entry name" value="Single-stranded right-handed beta-helix, Pectin lyase-like"/>
    <property type="match status" value="1"/>
</dbReference>
<evidence type="ECO:0000256" key="9">
    <source>
        <dbReference type="ARBA" id="ARBA00025679"/>
    </source>
</evidence>
<comment type="subcellular location">
    <subcellularLocation>
        <location evidence="3 10">Secreted</location>
    </subcellularLocation>
</comment>
<dbReference type="HOGENOM" id="CLU_044863_3_0_1"/>
<keyword evidence="5 10" id="KW-0964">Secreted</keyword>
<dbReference type="PANTHER" id="PTHR33407">
    <property type="entry name" value="PECTATE LYASE F-RELATED"/>
    <property type="match status" value="1"/>
</dbReference>
<dbReference type="GO" id="GO:0030570">
    <property type="term" value="F:pectate lyase activity"/>
    <property type="evidence" value="ECO:0007669"/>
    <property type="project" value="UniProtKB-UniRule"/>
</dbReference>
<keyword evidence="7 10" id="KW-0106">Calcium</keyword>
<dbReference type="PANTHER" id="PTHR33407:SF9">
    <property type="entry name" value="PECTATE LYASE F-RELATED"/>
    <property type="match status" value="1"/>
</dbReference>
<keyword evidence="8 10" id="KW-0456">Lyase</keyword>
<evidence type="ECO:0000256" key="3">
    <source>
        <dbReference type="ARBA" id="ARBA00004613"/>
    </source>
</evidence>
<evidence type="ECO:0000256" key="8">
    <source>
        <dbReference type="ARBA" id="ARBA00023239"/>
    </source>
</evidence>
<feature type="chain" id="PRO_5025096910" description="Pectate lyase" evidence="10">
    <location>
        <begin position="23"/>
        <end position="278"/>
    </location>
</feature>
<evidence type="ECO:0000313" key="11">
    <source>
        <dbReference type="EMBL" id="KEP47857.1"/>
    </source>
</evidence>
<dbReference type="InterPro" id="IPR011050">
    <property type="entry name" value="Pectin_lyase_fold/virulence"/>
</dbReference>
<dbReference type="AlphaFoldDB" id="A0A074SCU9"/>
<comment type="catalytic activity">
    <reaction evidence="1 10">
        <text>Eliminative cleavage of (1-&gt;4)-alpha-D-galacturonan to give oligosaccharides with 4-deoxy-alpha-D-galact-4-enuronosyl groups at their non-reducing ends.</text>
        <dbReference type="EC" id="4.2.2.2"/>
    </reaction>
</comment>
<keyword evidence="6 10" id="KW-0732">Signal</keyword>
<organism evidence="11 12">
    <name type="scientific">Rhizoctonia solani 123E</name>
    <dbReference type="NCBI Taxonomy" id="1423351"/>
    <lineage>
        <taxon>Eukaryota</taxon>
        <taxon>Fungi</taxon>
        <taxon>Dikarya</taxon>
        <taxon>Basidiomycota</taxon>
        <taxon>Agaricomycotina</taxon>
        <taxon>Agaricomycetes</taxon>
        <taxon>Cantharellales</taxon>
        <taxon>Ceratobasidiaceae</taxon>
        <taxon>Rhizoctonia</taxon>
    </lineage>
</organism>
<evidence type="ECO:0000256" key="5">
    <source>
        <dbReference type="ARBA" id="ARBA00022525"/>
    </source>
</evidence>
<evidence type="ECO:0000313" key="12">
    <source>
        <dbReference type="Proteomes" id="UP000027456"/>
    </source>
</evidence>
<comment type="function">
    <text evidence="9 10">Pectinolytic enzyme consist of four classes of enzymes: pectin lyase, polygalacturonase, pectin methylesterase and rhamnogalacturonase. Among pectinolytic enzymes, pectin lyase is the most important in depolymerization of pectin, since it cleaves internal glycosidic bonds of highly methylated pectins. Favors pectate, the anion, over pectin, the methyl ester.</text>
</comment>